<keyword evidence="1" id="KW-1133">Transmembrane helix</keyword>
<evidence type="ECO:0000313" key="3">
    <source>
        <dbReference type="Proteomes" id="UP000013909"/>
    </source>
</evidence>
<feature type="transmembrane region" description="Helical" evidence="1">
    <location>
        <begin position="30"/>
        <end position="57"/>
    </location>
</feature>
<sequence>MAEIQGGGFREPDPRCVISTGLKMAVAGGVMGAFAVGFAFAPGVLGGWVAGVVIGLVECSYIS</sequence>
<gene>
    <name evidence="2" type="ORF">ADIS_0315</name>
</gene>
<proteinExistence type="predicted"/>
<keyword evidence="1" id="KW-0472">Membrane</keyword>
<dbReference type="AlphaFoldDB" id="R7ZYM5"/>
<keyword evidence="1" id="KW-0812">Transmembrane</keyword>
<organism evidence="2 3">
    <name type="scientific">Lunatimonas lonarensis</name>
    <dbReference type="NCBI Taxonomy" id="1232681"/>
    <lineage>
        <taxon>Bacteria</taxon>
        <taxon>Pseudomonadati</taxon>
        <taxon>Bacteroidota</taxon>
        <taxon>Cytophagia</taxon>
        <taxon>Cytophagales</taxon>
        <taxon>Cyclobacteriaceae</taxon>
    </lineage>
</organism>
<evidence type="ECO:0000256" key="1">
    <source>
        <dbReference type="SAM" id="Phobius"/>
    </source>
</evidence>
<accession>R7ZYM5</accession>
<keyword evidence="3" id="KW-1185">Reference proteome</keyword>
<dbReference type="EMBL" id="AQHR01000011">
    <property type="protein sequence ID" value="EON79206.1"/>
    <property type="molecule type" value="Genomic_DNA"/>
</dbReference>
<evidence type="ECO:0000313" key="2">
    <source>
        <dbReference type="EMBL" id="EON79206.1"/>
    </source>
</evidence>
<protein>
    <submittedName>
        <fullName evidence="2">Uncharacterized protein</fullName>
    </submittedName>
</protein>
<dbReference type="STRING" id="1232681.ADIS_0315"/>
<name>R7ZYM5_9BACT</name>
<comment type="caution">
    <text evidence="2">The sequence shown here is derived from an EMBL/GenBank/DDBJ whole genome shotgun (WGS) entry which is preliminary data.</text>
</comment>
<dbReference type="Proteomes" id="UP000013909">
    <property type="component" value="Unassembled WGS sequence"/>
</dbReference>
<reference evidence="2 3" key="1">
    <citation type="submission" date="2013-02" db="EMBL/GenBank/DDBJ databases">
        <title>A novel strain isolated from Lonar lake, Maharashtra, India.</title>
        <authorList>
            <person name="Singh A."/>
        </authorList>
    </citation>
    <scope>NUCLEOTIDE SEQUENCE [LARGE SCALE GENOMIC DNA]</scope>
    <source>
        <strain evidence="2 3">AK24</strain>
    </source>
</reference>